<gene>
    <name evidence="2" type="ordered locus">LFE_1317</name>
</gene>
<proteinExistence type="predicted"/>
<reference evidence="3" key="2">
    <citation type="submission" date="2012-03" db="EMBL/GenBank/DDBJ databases">
        <title>The complete genome sequence of the pioneer microbe on fresh volcanic deposit, Leptospirillum ferrooxidans strain C2-3.</title>
        <authorList>
            <person name="Fujimura R."/>
            <person name="Sato Y."/>
            <person name="Nishizawa T."/>
            <person name="Nanba K."/>
            <person name="Oshima K."/>
            <person name="Hattori M."/>
            <person name="Kamijo T."/>
            <person name="Ohta H."/>
        </authorList>
    </citation>
    <scope>NUCLEOTIDE SEQUENCE [LARGE SCALE GENOMIC DNA]</scope>
    <source>
        <strain evidence="3">C2-3</strain>
    </source>
</reference>
<dbReference type="KEGG" id="lfc:LFE_1317"/>
<accession>I0IP01</accession>
<evidence type="ECO:0000256" key="1">
    <source>
        <dbReference type="SAM" id="MobiDB-lite"/>
    </source>
</evidence>
<protein>
    <submittedName>
        <fullName evidence="2">Putative integrase, catalytic region</fullName>
    </submittedName>
</protein>
<organism evidence="2 3">
    <name type="scientific">Leptospirillum ferrooxidans (strain C2-3)</name>
    <dbReference type="NCBI Taxonomy" id="1162668"/>
    <lineage>
        <taxon>Bacteria</taxon>
        <taxon>Pseudomonadati</taxon>
        <taxon>Nitrospirota</taxon>
        <taxon>Nitrospiria</taxon>
        <taxon>Nitrospirales</taxon>
        <taxon>Nitrospiraceae</taxon>
        <taxon>Leptospirillum</taxon>
    </lineage>
</organism>
<dbReference type="eggNOG" id="COG2801">
    <property type="taxonomic scope" value="Bacteria"/>
</dbReference>
<evidence type="ECO:0000313" key="2">
    <source>
        <dbReference type="EMBL" id="BAM07000.1"/>
    </source>
</evidence>
<dbReference type="AlphaFoldDB" id="I0IP01"/>
<sequence length="73" mass="8778">MTPSQRHSGKDREILTRRDRTYQEAQKQNPERWSGKTRDWTPIEKVTLNPQKEAVRNDQNLKEEKSKKMRQIA</sequence>
<feature type="compositionally biased region" description="Basic and acidic residues" evidence="1">
    <location>
        <begin position="53"/>
        <end position="66"/>
    </location>
</feature>
<evidence type="ECO:0000313" key="3">
    <source>
        <dbReference type="Proteomes" id="UP000007382"/>
    </source>
</evidence>
<feature type="compositionally biased region" description="Basic and acidic residues" evidence="1">
    <location>
        <begin position="29"/>
        <end position="42"/>
    </location>
</feature>
<dbReference type="STRING" id="1162668.LFE_1317"/>
<keyword evidence="3" id="KW-1185">Reference proteome</keyword>
<reference evidence="2 3" key="1">
    <citation type="journal article" date="2012" name="J. Bacteriol.">
        <title>Complete Genome Sequence of Leptospirillum ferrooxidans Strain C2-3, Isolated from a Fresh Volcanic Ash Deposit on the Island of Miyake, Japan.</title>
        <authorList>
            <person name="Fujimura R."/>
            <person name="Sato Y."/>
            <person name="Nishizawa T."/>
            <person name="Oshima K."/>
            <person name="Kim S.-W."/>
            <person name="Hattori M."/>
            <person name="Kamijo T."/>
            <person name="Ohta H."/>
        </authorList>
    </citation>
    <scope>NUCLEOTIDE SEQUENCE [LARGE SCALE GENOMIC DNA]</scope>
    <source>
        <strain evidence="2 3">C2-3</strain>
    </source>
</reference>
<feature type="region of interest" description="Disordered" evidence="1">
    <location>
        <begin position="1"/>
        <end position="73"/>
    </location>
</feature>
<dbReference type="PATRIC" id="fig|1162668.3.peg.1541"/>
<dbReference type="Proteomes" id="UP000007382">
    <property type="component" value="Chromosome"/>
</dbReference>
<dbReference type="HOGENOM" id="CLU_2700247_0_0_0"/>
<feature type="compositionally biased region" description="Basic and acidic residues" evidence="1">
    <location>
        <begin position="8"/>
        <end position="22"/>
    </location>
</feature>
<name>I0IP01_LEPFC</name>
<dbReference type="EMBL" id="AP012342">
    <property type="protein sequence ID" value="BAM07000.1"/>
    <property type="molecule type" value="Genomic_DNA"/>
</dbReference>